<dbReference type="RefSeq" id="WP_185798817.1">
    <property type="nucleotide sequence ID" value="NZ_JACLQD010000005.1"/>
</dbReference>
<comment type="caution">
    <text evidence="2">The sequence shown here is derived from an EMBL/GenBank/DDBJ whole genome shotgun (WGS) entry which is preliminary data.</text>
</comment>
<dbReference type="Pfam" id="PF08241">
    <property type="entry name" value="Methyltransf_11"/>
    <property type="match status" value="1"/>
</dbReference>
<sequence>MAGKKIDTRAPGLEAGVALAKWLTGKEHLHYGLWTGLEVRAANLGPAQEAYSQKLFALLPQGRALRILDIGGGAGETAKRLMDLGHRVEIVVPSPYLAGRCRENAKGAVVHEALFQQAQVTGPFDVCLFSESFQYMPFKVSLPKARGLLAPDGVIVIGDTFRPEGFDRGTGDRPVGGGHPLGKFRAFLPKAGLAIETEEDVTDAVAPSIDLEQAFFNVVGVGLAGLDREFSEKRPRMRNLLVGLIGLFMGKAARDRLARRLRGKARTADAFRANNRYLLMRLGQTA</sequence>
<accession>A0A842ICC0</accession>
<evidence type="ECO:0000313" key="2">
    <source>
        <dbReference type="EMBL" id="MBC2837216.1"/>
    </source>
</evidence>
<evidence type="ECO:0000313" key="3">
    <source>
        <dbReference type="Proteomes" id="UP000555411"/>
    </source>
</evidence>
<dbReference type="SUPFAM" id="SSF53335">
    <property type="entry name" value="S-adenosyl-L-methionine-dependent methyltransferases"/>
    <property type="match status" value="1"/>
</dbReference>
<reference evidence="2 3" key="1">
    <citation type="journal article" date="2017" name="Int. J. Syst. Evol. Microbiol.">
        <title>Gemmobacter straminiformis sp. nov., isolated from an artificial fountain.</title>
        <authorList>
            <person name="Kang J.Y."/>
            <person name="Kim M.J."/>
            <person name="Chun J."/>
            <person name="Son K.P."/>
            <person name="Jahng K.Y."/>
        </authorList>
    </citation>
    <scope>NUCLEOTIDE SEQUENCE [LARGE SCALE GENOMIC DNA]</scope>
    <source>
        <strain evidence="2 3">CAM-8</strain>
    </source>
</reference>
<dbReference type="AlphaFoldDB" id="A0A842ICC0"/>
<dbReference type="Gene3D" id="3.40.50.150">
    <property type="entry name" value="Vaccinia Virus protein VP39"/>
    <property type="match status" value="1"/>
</dbReference>
<dbReference type="InterPro" id="IPR029063">
    <property type="entry name" value="SAM-dependent_MTases_sf"/>
</dbReference>
<organism evidence="2 3">
    <name type="scientific">Paragemmobacter straminiformis</name>
    <dbReference type="NCBI Taxonomy" id="2045119"/>
    <lineage>
        <taxon>Bacteria</taxon>
        <taxon>Pseudomonadati</taxon>
        <taxon>Pseudomonadota</taxon>
        <taxon>Alphaproteobacteria</taxon>
        <taxon>Rhodobacterales</taxon>
        <taxon>Paracoccaceae</taxon>
        <taxon>Paragemmobacter</taxon>
    </lineage>
</organism>
<proteinExistence type="predicted"/>
<protein>
    <submittedName>
        <fullName evidence="2">Methyltransferase domain-containing protein</fullName>
    </submittedName>
</protein>
<keyword evidence="3" id="KW-1185">Reference proteome</keyword>
<dbReference type="GO" id="GO:0008757">
    <property type="term" value="F:S-adenosylmethionine-dependent methyltransferase activity"/>
    <property type="evidence" value="ECO:0007669"/>
    <property type="project" value="InterPro"/>
</dbReference>
<feature type="domain" description="Methyltransferase type 11" evidence="1">
    <location>
        <begin position="68"/>
        <end position="157"/>
    </location>
</feature>
<keyword evidence="2" id="KW-0808">Transferase</keyword>
<evidence type="ECO:0000259" key="1">
    <source>
        <dbReference type="Pfam" id="PF08241"/>
    </source>
</evidence>
<name>A0A842ICC0_9RHOB</name>
<dbReference type="EMBL" id="JACLQD010000005">
    <property type="protein sequence ID" value="MBC2837216.1"/>
    <property type="molecule type" value="Genomic_DNA"/>
</dbReference>
<dbReference type="CDD" id="cd02440">
    <property type="entry name" value="AdoMet_MTases"/>
    <property type="match status" value="1"/>
</dbReference>
<gene>
    <name evidence="2" type="ORF">H7F16_16985</name>
</gene>
<dbReference type="Proteomes" id="UP000555411">
    <property type="component" value="Unassembled WGS sequence"/>
</dbReference>
<keyword evidence="2" id="KW-0489">Methyltransferase</keyword>
<dbReference type="InterPro" id="IPR013216">
    <property type="entry name" value="Methyltransf_11"/>
</dbReference>
<dbReference type="GO" id="GO:0032259">
    <property type="term" value="P:methylation"/>
    <property type="evidence" value="ECO:0007669"/>
    <property type="project" value="UniProtKB-KW"/>
</dbReference>